<dbReference type="KEGG" id="vvy:VVA1031"/>
<evidence type="ECO:0000313" key="1">
    <source>
        <dbReference type="EMBL" id="BAC97057.1"/>
    </source>
</evidence>
<name>Q7MDK5_VIBVY</name>
<dbReference type="Proteomes" id="UP000002675">
    <property type="component" value="Chromosome II"/>
</dbReference>
<dbReference type="AlphaFoldDB" id="Q7MDK5"/>
<proteinExistence type="predicted"/>
<reference evidence="1 2" key="1">
    <citation type="journal article" date="2003" name="Genome Res.">
        <title>Comparative genome analysis of Vibrio vulnificus, a marine pathogen.</title>
        <authorList>
            <person name="Chen C.Y."/>
            <person name="Wu K.M."/>
            <person name="Chang Y.C."/>
            <person name="Chang C.H."/>
            <person name="Tsai H.C."/>
            <person name="Liao T.L."/>
            <person name="Liu Y.M."/>
            <person name="Chen H.J."/>
            <person name="Shen A.B."/>
            <person name="Li J.C."/>
            <person name="Su T.L."/>
            <person name="Shao C.P."/>
            <person name="Lee C.T."/>
            <person name="Hor L.I."/>
            <person name="Tsai S.F."/>
        </authorList>
    </citation>
    <scope>NUCLEOTIDE SEQUENCE [LARGE SCALE GENOMIC DNA]</scope>
    <source>
        <strain evidence="1 2">YJ016</strain>
    </source>
</reference>
<dbReference type="HOGENOM" id="CLU_2670159_0_0_6"/>
<accession>Q7MDK5</accession>
<protein>
    <submittedName>
        <fullName evidence="1">Uncharacterized protein</fullName>
    </submittedName>
</protein>
<gene>
    <name evidence="1" type="ordered locus">VVA1031</name>
</gene>
<dbReference type="EMBL" id="BA000038">
    <property type="protein sequence ID" value="BAC97057.1"/>
    <property type="molecule type" value="Genomic_DNA"/>
</dbReference>
<organism evidence="1 2">
    <name type="scientific">Vibrio vulnificus (strain YJ016)</name>
    <dbReference type="NCBI Taxonomy" id="196600"/>
    <lineage>
        <taxon>Bacteria</taxon>
        <taxon>Pseudomonadati</taxon>
        <taxon>Pseudomonadota</taxon>
        <taxon>Gammaproteobacteria</taxon>
        <taxon>Vibrionales</taxon>
        <taxon>Vibrionaceae</taxon>
        <taxon>Vibrio</taxon>
    </lineage>
</organism>
<sequence>MVFYLTPKEEFGLWENHFGEVLNTSSQGTIPPTMETTVLLLSVLVEKSMPTVVMIMSLSDRLVQRFIPAAAMIRS</sequence>
<evidence type="ECO:0000313" key="2">
    <source>
        <dbReference type="Proteomes" id="UP000002675"/>
    </source>
</evidence>